<evidence type="ECO:0000256" key="2">
    <source>
        <dbReference type="ARBA" id="ARBA00022748"/>
    </source>
</evidence>
<keyword evidence="2" id="KW-0201">Cytochrome c-type biogenesis</keyword>
<keyword evidence="8" id="KW-1185">Reference proteome</keyword>
<accession>A0ABW0QIS8</accession>
<dbReference type="SUPFAM" id="SSF52833">
    <property type="entry name" value="Thioredoxin-like"/>
    <property type="match status" value="1"/>
</dbReference>
<sequence length="164" mass="17727">MTPFPTFTSFLGRAAAVVLALACVRPADAAMPGQPTLRVGTLDGQTFDLAAQRGHWVIVNYWATWCVPCIKEMPGISHFVATHKHVVAIGLAYEDSEPADIKAFLAKHPVVYPIAQVTLDKPLKDFDEPRGLPTTYLISPDGRVARHIVGPVTEASLAELIGVK</sequence>
<dbReference type="InterPro" id="IPR050553">
    <property type="entry name" value="Thioredoxin_ResA/DsbE_sf"/>
</dbReference>
<evidence type="ECO:0000256" key="5">
    <source>
        <dbReference type="SAM" id="SignalP"/>
    </source>
</evidence>
<proteinExistence type="predicted"/>
<dbReference type="Gene3D" id="3.40.30.10">
    <property type="entry name" value="Glutaredoxin"/>
    <property type="match status" value="1"/>
</dbReference>
<name>A0ABW0QIS8_9GAMM</name>
<organism evidence="7 8">
    <name type="scientific">Rhodanobacter ginsengisoli</name>
    <dbReference type="NCBI Taxonomy" id="418646"/>
    <lineage>
        <taxon>Bacteria</taxon>
        <taxon>Pseudomonadati</taxon>
        <taxon>Pseudomonadota</taxon>
        <taxon>Gammaproteobacteria</taxon>
        <taxon>Lysobacterales</taxon>
        <taxon>Rhodanobacteraceae</taxon>
        <taxon>Rhodanobacter</taxon>
    </lineage>
</organism>
<comment type="subcellular location">
    <subcellularLocation>
        <location evidence="1">Cell envelope</location>
    </subcellularLocation>
</comment>
<dbReference type="RefSeq" id="WP_377317440.1">
    <property type="nucleotide sequence ID" value="NZ_JBHSNF010000001.1"/>
</dbReference>
<dbReference type="PANTHER" id="PTHR42852:SF6">
    <property type="entry name" value="THIOL:DISULFIDE INTERCHANGE PROTEIN DSBE"/>
    <property type="match status" value="1"/>
</dbReference>
<dbReference type="InterPro" id="IPR036249">
    <property type="entry name" value="Thioredoxin-like_sf"/>
</dbReference>
<dbReference type="EMBL" id="JBHSNF010000001">
    <property type="protein sequence ID" value="MFC5524864.1"/>
    <property type="molecule type" value="Genomic_DNA"/>
</dbReference>
<feature type="domain" description="Thioredoxin" evidence="6">
    <location>
        <begin position="28"/>
        <end position="164"/>
    </location>
</feature>
<feature type="chain" id="PRO_5046635429" evidence="5">
    <location>
        <begin position="30"/>
        <end position="164"/>
    </location>
</feature>
<evidence type="ECO:0000259" key="6">
    <source>
        <dbReference type="PROSITE" id="PS51352"/>
    </source>
</evidence>
<evidence type="ECO:0000256" key="4">
    <source>
        <dbReference type="ARBA" id="ARBA00023284"/>
    </source>
</evidence>
<reference evidence="8" key="1">
    <citation type="journal article" date="2019" name="Int. J. Syst. Evol. Microbiol.">
        <title>The Global Catalogue of Microorganisms (GCM) 10K type strain sequencing project: providing services to taxonomists for standard genome sequencing and annotation.</title>
        <authorList>
            <consortium name="The Broad Institute Genomics Platform"/>
            <consortium name="The Broad Institute Genome Sequencing Center for Infectious Disease"/>
            <person name="Wu L."/>
            <person name="Ma J."/>
        </authorList>
    </citation>
    <scope>NUCLEOTIDE SEQUENCE [LARGE SCALE GENOMIC DNA]</scope>
    <source>
        <strain evidence="8">CGMCC 1.16619</strain>
    </source>
</reference>
<dbReference type="CDD" id="cd02966">
    <property type="entry name" value="TlpA_like_family"/>
    <property type="match status" value="1"/>
</dbReference>
<dbReference type="InterPro" id="IPR000866">
    <property type="entry name" value="AhpC/TSA"/>
</dbReference>
<evidence type="ECO:0000313" key="8">
    <source>
        <dbReference type="Proteomes" id="UP001596114"/>
    </source>
</evidence>
<comment type="caution">
    <text evidence="7">The sequence shown here is derived from an EMBL/GenBank/DDBJ whole genome shotgun (WGS) entry which is preliminary data.</text>
</comment>
<evidence type="ECO:0000256" key="3">
    <source>
        <dbReference type="ARBA" id="ARBA00023157"/>
    </source>
</evidence>
<dbReference type="PANTHER" id="PTHR42852">
    <property type="entry name" value="THIOL:DISULFIDE INTERCHANGE PROTEIN DSBE"/>
    <property type="match status" value="1"/>
</dbReference>
<evidence type="ECO:0000313" key="7">
    <source>
        <dbReference type="EMBL" id="MFC5524864.1"/>
    </source>
</evidence>
<dbReference type="PROSITE" id="PS51352">
    <property type="entry name" value="THIOREDOXIN_2"/>
    <property type="match status" value="1"/>
</dbReference>
<evidence type="ECO:0000256" key="1">
    <source>
        <dbReference type="ARBA" id="ARBA00004196"/>
    </source>
</evidence>
<keyword evidence="4" id="KW-0676">Redox-active center</keyword>
<keyword evidence="5" id="KW-0732">Signal</keyword>
<protein>
    <submittedName>
        <fullName evidence="7">TlpA family protein disulfide reductase</fullName>
    </submittedName>
</protein>
<dbReference type="Proteomes" id="UP001596114">
    <property type="component" value="Unassembled WGS sequence"/>
</dbReference>
<dbReference type="Pfam" id="PF00578">
    <property type="entry name" value="AhpC-TSA"/>
    <property type="match status" value="1"/>
</dbReference>
<gene>
    <name evidence="7" type="ORF">ACFPPA_03820</name>
</gene>
<feature type="signal peptide" evidence="5">
    <location>
        <begin position="1"/>
        <end position="29"/>
    </location>
</feature>
<dbReference type="InterPro" id="IPR013766">
    <property type="entry name" value="Thioredoxin_domain"/>
</dbReference>
<keyword evidence="3" id="KW-1015">Disulfide bond</keyword>